<proteinExistence type="predicted"/>
<dbReference type="EMBL" id="JAERRI010000006">
    <property type="protein sequence ID" value="MBL1090466.1"/>
    <property type="molecule type" value="Genomic_DNA"/>
</dbReference>
<dbReference type="Pfam" id="PF03966">
    <property type="entry name" value="Trm112p"/>
    <property type="match status" value="1"/>
</dbReference>
<protein>
    <submittedName>
        <fullName evidence="2">Trm112 family protein</fullName>
    </submittedName>
</protein>
<dbReference type="Gene3D" id="2.20.25.10">
    <property type="match status" value="1"/>
</dbReference>
<reference evidence="2 3" key="1">
    <citation type="submission" date="2021-01" db="EMBL/GenBank/DDBJ databases">
        <title>WGS of actinomycetes isolated from Thailand.</title>
        <authorList>
            <person name="Thawai C."/>
        </authorList>
    </citation>
    <scope>NUCLEOTIDE SEQUENCE [LARGE SCALE GENOMIC DNA]</scope>
    <source>
        <strain evidence="2 3">CH9-7</strain>
    </source>
</reference>
<dbReference type="SUPFAM" id="SSF158997">
    <property type="entry name" value="Trm112p-like"/>
    <property type="match status" value="1"/>
</dbReference>
<organism evidence="2 3">
    <name type="scientific">Streptomyces siderophoricus</name>
    <dbReference type="NCBI Taxonomy" id="2802281"/>
    <lineage>
        <taxon>Bacteria</taxon>
        <taxon>Bacillati</taxon>
        <taxon>Actinomycetota</taxon>
        <taxon>Actinomycetes</taxon>
        <taxon>Kitasatosporales</taxon>
        <taxon>Streptomycetaceae</taxon>
        <taxon>Streptomyces</taxon>
    </lineage>
</organism>
<dbReference type="Proteomes" id="UP000629371">
    <property type="component" value="Unassembled WGS sequence"/>
</dbReference>
<dbReference type="RefSeq" id="WP_201803885.1">
    <property type="nucleotide sequence ID" value="NZ_JAERRI010000006.1"/>
</dbReference>
<evidence type="ECO:0000256" key="1">
    <source>
        <dbReference type="SAM" id="MobiDB-lite"/>
    </source>
</evidence>
<comment type="caution">
    <text evidence="2">The sequence shown here is derived from an EMBL/GenBank/DDBJ whole genome shotgun (WGS) entry which is preliminary data.</text>
</comment>
<dbReference type="InterPro" id="IPR005651">
    <property type="entry name" value="Trm112-like"/>
</dbReference>
<sequence>MPVDASLIQILACPACHAPLEDRTSHPSPATTPGGDPSGPASDEPAELVCTSGDCGLAYPVRDGIPVLLVDEARRPA</sequence>
<evidence type="ECO:0000313" key="3">
    <source>
        <dbReference type="Proteomes" id="UP000629371"/>
    </source>
</evidence>
<name>A0ABS1MRR3_9ACTN</name>
<evidence type="ECO:0000313" key="2">
    <source>
        <dbReference type="EMBL" id="MBL1090466.1"/>
    </source>
</evidence>
<accession>A0ABS1MRR3</accession>
<gene>
    <name evidence="2" type="ORF">JK360_13830</name>
</gene>
<keyword evidence="3" id="KW-1185">Reference proteome</keyword>
<feature type="region of interest" description="Disordered" evidence="1">
    <location>
        <begin position="21"/>
        <end position="47"/>
    </location>
</feature>